<evidence type="ECO:0000313" key="2">
    <source>
        <dbReference type="EMBL" id="MCD7455150.1"/>
    </source>
</evidence>
<dbReference type="InterPro" id="IPR051564">
    <property type="entry name" value="LRR_receptor-like_kinase"/>
</dbReference>
<dbReference type="PROSITE" id="PS50011">
    <property type="entry name" value="PROTEIN_KINASE_DOM"/>
    <property type="match status" value="1"/>
</dbReference>
<keyword evidence="3" id="KW-1185">Reference proteome</keyword>
<gene>
    <name evidence="2" type="primary">FLS2_7</name>
    <name evidence="2" type="ORF">HAX54_027226</name>
</gene>
<dbReference type="InterPro" id="IPR000719">
    <property type="entry name" value="Prot_kinase_dom"/>
</dbReference>
<comment type="caution">
    <text evidence="2">The sequence shown here is derived from an EMBL/GenBank/DDBJ whole genome shotgun (WGS) entry which is preliminary data.</text>
</comment>
<sequence>MLPIISVRKHCGASSFKYCVQGTLEDGKIVAVKKLNHQFSAESGKCFDREVKTLSQLRHRNLDYRMGAAYHQHHAFEGTIGYMAPEFAYMRKVTTKVDVFSFGVIVMEIITKRRPTSLTGADELPMTLHQIVQNALANGINKLVQIVDPNLATICLKQDVVEGTS</sequence>
<name>A0ABS8S8J7_DATST</name>
<dbReference type="EMBL" id="JACEIK010000330">
    <property type="protein sequence ID" value="MCD7455150.1"/>
    <property type="molecule type" value="Genomic_DNA"/>
</dbReference>
<accession>A0ABS8S8J7</accession>
<dbReference type="Pfam" id="PF00069">
    <property type="entry name" value="Pkinase"/>
    <property type="match status" value="1"/>
</dbReference>
<protein>
    <submittedName>
        <fullName evidence="2">LRR receptor-like serine/threonine-protein kinase fls2</fullName>
    </submittedName>
</protein>
<dbReference type="SMART" id="SM00220">
    <property type="entry name" value="S_TKc"/>
    <property type="match status" value="1"/>
</dbReference>
<dbReference type="Gene3D" id="1.10.510.10">
    <property type="entry name" value="Transferase(Phosphotransferase) domain 1"/>
    <property type="match status" value="2"/>
</dbReference>
<dbReference type="Proteomes" id="UP000823775">
    <property type="component" value="Unassembled WGS sequence"/>
</dbReference>
<evidence type="ECO:0000313" key="3">
    <source>
        <dbReference type="Proteomes" id="UP000823775"/>
    </source>
</evidence>
<reference evidence="2 3" key="1">
    <citation type="journal article" date="2021" name="BMC Genomics">
        <title>Datura genome reveals duplications of psychoactive alkaloid biosynthetic genes and high mutation rate following tissue culture.</title>
        <authorList>
            <person name="Rajewski A."/>
            <person name="Carter-House D."/>
            <person name="Stajich J."/>
            <person name="Litt A."/>
        </authorList>
    </citation>
    <scope>NUCLEOTIDE SEQUENCE [LARGE SCALE GENOMIC DNA]</scope>
    <source>
        <strain evidence="2">AR-01</strain>
    </source>
</reference>
<evidence type="ECO:0000259" key="1">
    <source>
        <dbReference type="PROSITE" id="PS50011"/>
    </source>
</evidence>
<dbReference type="SUPFAM" id="SSF56112">
    <property type="entry name" value="Protein kinase-like (PK-like)"/>
    <property type="match status" value="1"/>
</dbReference>
<dbReference type="PANTHER" id="PTHR48055:SF57">
    <property type="entry name" value="PROTEIN KINASE DOMAIN-CONTAINING PROTEIN"/>
    <property type="match status" value="1"/>
</dbReference>
<dbReference type="PANTHER" id="PTHR48055">
    <property type="entry name" value="LEUCINE-RICH REPEAT RECEPTOR PROTEIN KINASE EMS1"/>
    <property type="match status" value="1"/>
</dbReference>
<dbReference type="InterPro" id="IPR011009">
    <property type="entry name" value="Kinase-like_dom_sf"/>
</dbReference>
<feature type="domain" description="Protein kinase" evidence="1">
    <location>
        <begin position="1"/>
        <end position="165"/>
    </location>
</feature>
<proteinExistence type="predicted"/>
<organism evidence="2 3">
    <name type="scientific">Datura stramonium</name>
    <name type="common">Jimsonweed</name>
    <name type="synonym">Common thornapple</name>
    <dbReference type="NCBI Taxonomy" id="4076"/>
    <lineage>
        <taxon>Eukaryota</taxon>
        <taxon>Viridiplantae</taxon>
        <taxon>Streptophyta</taxon>
        <taxon>Embryophyta</taxon>
        <taxon>Tracheophyta</taxon>
        <taxon>Spermatophyta</taxon>
        <taxon>Magnoliopsida</taxon>
        <taxon>eudicotyledons</taxon>
        <taxon>Gunneridae</taxon>
        <taxon>Pentapetalae</taxon>
        <taxon>asterids</taxon>
        <taxon>lamiids</taxon>
        <taxon>Solanales</taxon>
        <taxon>Solanaceae</taxon>
        <taxon>Solanoideae</taxon>
        <taxon>Datureae</taxon>
        <taxon>Datura</taxon>
    </lineage>
</organism>